<dbReference type="PROSITE" id="PS00430">
    <property type="entry name" value="TONB_DEPENDENT_REC_1"/>
    <property type="match status" value="1"/>
</dbReference>
<reference evidence="3" key="1">
    <citation type="journal article" date="2019" name="Int. J. Syst. Evol. Microbiol.">
        <title>The Global Catalogue of Microorganisms (GCM) 10K type strain sequencing project: providing services to taxonomists for standard genome sequencing and annotation.</title>
        <authorList>
            <consortium name="The Broad Institute Genomics Platform"/>
            <consortium name="The Broad Institute Genome Sequencing Center for Infectious Disease"/>
            <person name="Wu L."/>
            <person name="Ma J."/>
        </authorList>
    </citation>
    <scope>NUCLEOTIDE SEQUENCE [LARGE SCALE GENOMIC DNA]</scope>
    <source>
        <strain evidence="3">KCTC 22154</strain>
    </source>
</reference>
<accession>A0A8H9IN75</accession>
<evidence type="ECO:0000256" key="1">
    <source>
        <dbReference type="SAM" id="SignalP"/>
    </source>
</evidence>
<dbReference type="AlphaFoldDB" id="A0A8H9IN75"/>
<proteinExistence type="predicted"/>
<dbReference type="Proteomes" id="UP000623776">
    <property type="component" value="Unassembled WGS sequence"/>
</dbReference>
<keyword evidence="3" id="KW-1185">Reference proteome</keyword>
<dbReference type="EMBL" id="BMXN01000002">
    <property type="protein sequence ID" value="GHD54998.1"/>
    <property type="molecule type" value="Genomic_DNA"/>
</dbReference>
<sequence length="258" mass="28353">MNTALKTRLTRRVITPTLALLLSATALSSVAQTPGFSTLEGEVQEHFGHDFVIEANGERVLVRQSPHASANVTQGDTVTVTGQRFEGTLQAQEVLNSDGTSLSSASAFSPAPHMAQGARGQWHAPQANIAALQAQLQERGFGDIYRVEPKSSHVRVQTTANGMPVEVRFEHDGSFREWRIHRPGKSRPRAGEWGTVPMAQVSQLVAQQGYTSPRIVDSKGRHLEVLAQNSRGEAVELHVDYAGQVYREKRHYTMGFFN</sequence>
<keyword evidence="1" id="KW-0732">Signal</keyword>
<name>A0A8H9IN75_9GAMM</name>
<comment type="caution">
    <text evidence="2">The sequence shown here is derived from an EMBL/GenBank/DDBJ whole genome shotgun (WGS) entry which is preliminary data.</text>
</comment>
<gene>
    <name evidence="2" type="ORF">GCM10007157_04180</name>
</gene>
<feature type="signal peptide" evidence="1">
    <location>
        <begin position="1"/>
        <end position="31"/>
    </location>
</feature>
<feature type="chain" id="PRO_5034802523" evidence="1">
    <location>
        <begin position="32"/>
        <end position="258"/>
    </location>
</feature>
<protein>
    <submittedName>
        <fullName evidence="2">Uncharacterized protein</fullName>
    </submittedName>
</protein>
<dbReference type="RefSeq" id="WP_096922096.1">
    <property type="nucleotide sequence ID" value="NZ_BMXN01000002.1"/>
</dbReference>
<dbReference type="InterPro" id="IPR010916">
    <property type="entry name" value="TonB_box_CS"/>
</dbReference>
<evidence type="ECO:0000313" key="2">
    <source>
        <dbReference type="EMBL" id="GHD54998.1"/>
    </source>
</evidence>
<evidence type="ECO:0000313" key="3">
    <source>
        <dbReference type="Proteomes" id="UP000623776"/>
    </source>
</evidence>
<organism evidence="2 3">
    <name type="scientific">Vreelandella hamiltonii</name>
    <dbReference type="NCBI Taxonomy" id="502829"/>
    <lineage>
        <taxon>Bacteria</taxon>
        <taxon>Pseudomonadati</taxon>
        <taxon>Pseudomonadota</taxon>
        <taxon>Gammaproteobacteria</taxon>
        <taxon>Oceanospirillales</taxon>
        <taxon>Halomonadaceae</taxon>
        <taxon>Vreelandella</taxon>
    </lineage>
</organism>